<accession>A0AAW2Z1S9</accession>
<dbReference type="GO" id="GO:0005737">
    <property type="term" value="C:cytoplasm"/>
    <property type="evidence" value="ECO:0007669"/>
    <property type="project" value="UniProtKB-SubCell"/>
</dbReference>
<keyword evidence="7" id="KW-1185">Reference proteome</keyword>
<dbReference type="GO" id="GO:0051015">
    <property type="term" value="F:actin filament binding"/>
    <property type="evidence" value="ECO:0007669"/>
    <property type="project" value="InterPro"/>
</dbReference>
<dbReference type="SUPFAM" id="SSF50405">
    <property type="entry name" value="Actin-crosslinking proteins"/>
    <property type="match status" value="2"/>
</dbReference>
<dbReference type="Pfam" id="PF06268">
    <property type="entry name" value="Fascin"/>
    <property type="match status" value="1"/>
</dbReference>
<keyword evidence="3" id="KW-0009">Actin-binding</keyword>
<name>A0AAW2Z1S9_9EUKA</name>
<proteinExistence type="predicted"/>
<feature type="domain" description="Fascin-like" evidence="4">
    <location>
        <begin position="134"/>
        <end position="244"/>
    </location>
</feature>
<dbReference type="GO" id="GO:0030674">
    <property type="term" value="F:protein-macromolecule adaptor activity"/>
    <property type="evidence" value="ECO:0007669"/>
    <property type="project" value="InterPro"/>
</dbReference>
<evidence type="ECO:0000256" key="1">
    <source>
        <dbReference type="ARBA" id="ARBA00004496"/>
    </source>
</evidence>
<gene>
    <name evidence="6" type="ORF">AKO1_006725</name>
    <name evidence="5" type="ORF">AKO1_014101</name>
</gene>
<evidence type="ECO:0000313" key="6">
    <source>
        <dbReference type="EMBL" id="KAL0490104.1"/>
    </source>
</evidence>
<evidence type="ECO:0000259" key="4">
    <source>
        <dbReference type="Pfam" id="PF06268"/>
    </source>
</evidence>
<protein>
    <submittedName>
        <fullName evidence="5">Fascin</fullName>
    </submittedName>
</protein>
<evidence type="ECO:0000256" key="2">
    <source>
        <dbReference type="ARBA" id="ARBA00022490"/>
    </source>
</evidence>
<organism evidence="5 7">
    <name type="scientific">Acrasis kona</name>
    <dbReference type="NCBI Taxonomy" id="1008807"/>
    <lineage>
        <taxon>Eukaryota</taxon>
        <taxon>Discoba</taxon>
        <taxon>Heterolobosea</taxon>
        <taxon>Tetramitia</taxon>
        <taxon>Eutetramitia</taxon>
        <taxon>Acrasidae</taxon>
        <taxon>Acrasis</taxon>
    </lineage>
</organism>
<dbReference type="EMBL" id="JAOPGA020001638">
    <property type="protein sequence ID" value="KAL0490104.1"/>
    <property type="molecule type" value="Genomic_DNA"/>
</dbReference>
<dbReference type="InterPro" id="IPR008999">
    <property type="entry name" value="Actin-crosslinking"/>
</dbReference>
<dbReference type="Gene3D" id="2.80.10.50">
    <property type="match status" value="2"/>
</dbReference>
<comment type="subcellular location">
    <subcellularLocation>
        <location evidence="1">Cytoplasm</location>
    </subcellularLocation>
</comment>
<dbReference type="InterPro" id="IPR022768">
    <property type="entry name" value="Fascin-like_dom"/>
</dbReference>
<dbReference type="CDD" id="cd00257">
    <property type="entry name" value="beta-trefoil_FSCN-like"/>
    <property type="match status" value="2"/>
</dbReference>
<sequence length="248" mass="28085">MSLAAIIRTTNNTYFSISPGSSHLRHEPQNQHQPASYGCSLLQLFIVDFEHEKVVIRSMHGTFLSARKHNICVMSTDVNPKHWERFVLIGAGVNKLSIKTAHGLYINTNKNNNMIIQGDVREPFTFTFVPVSLKTSRGMLLSASQDDNITQVSRKVPSADEIFHLDYLNDAFYIRSSGNKFLCLTEGDNIRLAEKCNNEDRFIFCKQGDFTLIRTMCNTFLSANQEEGSVIKQTKTIGPNEQFDIFPL</sequence>
<evidence type="ECO:0000313" key="5">
    <source>
        <dbReference type="EMBL" id="KAL0482963.1"/>
    </source>
</evidence>
<evidence type="ECO:0000313" key="7">
    <source>
        <dbReference type="Proteomes" id="UP001431209"/>
    </source>
</evidence>
<comment type="caution">
    <text evidence="5">The sequence shown here is derived from an EMBL/GenBank/DDBJ whole genome shotgun (WGS) entry which is preliminary data.</text>
</comment>
<keyword evidence="2" id="KW-0963">Cytoplasm</keyword>
<dbReference type="AlphaFoldDB" id="A0AAW2Z1S9"/>
<reference evidence="5 7" key="1">
    <citation type="submission" date="2024-03" db="EMBL/GenBank/DDBJ databases">
        <title>The Acrasis kona genome and developmental transcriptomes reveal deep origins of eukaryotic multicellular pathways.</title>
        <authorList>
            <person name="Sheikh S."/>
            <person name="Fu C.-J."/>
            <person name="Brown M.W."/>
            <person name="Baldauf S.L."/>
        </authorList>
    </citation>
    <scope>NUCLEOTIDE SEQUENCE [LARGE SCALE GENOMIC DNA]</scope>
    <source>
        <strain evidence="5 7">ATCC MYA-3509</strain>
    </source>
</reference>
<dbReference type="Proteomes" id="UP001431209">
    <property type="component" value="Unassembled WGS sequence"/>
</dbReference>
<evidence type="ECO:0000256" key="3">
    <source>
        <dbReference type="ARBA" id="ARBA00023203"/>
    </source>
</evidence>
<dbReference type="EMBL" id="JAOPGA020000917">
    <property type="protein sequence ID" value="KAL0482963.1"/>
    <property type="molecule type" value="Genomic_DNA"/>
</dbReference>